<keyword evidence="1" id="KW-0472">Membrane</keyword>
<reference evidence="2 3" key="1">
    <citation type="submission" date="2018-06" db="EMBL/GenBank/DDBJ databases">
        <authorList>
            <person name="Strepis N."/>
        </authorList>
    </citation>
    <scope>NUCLEOTIDE SEQUENCE [LARGE SCALE GENOMIC DNA]</scope>
    <source>
        <strain evidence="2">LUCI</strain>
    </source>
</reference>
<keyword evidence="1" id="KW-1133">Transmembrane helix</keyword>
<feature type="transmembrane region" description="Helical" evidence="1">
    <location>
        <begin position="6"/>
        <end position="34"/>
    </location>
</feature>
<dbReference type="RefSeq" id="WP_165866004.1">
    <property type="nucleotide sequence ID" value="NZ_UPPP01000076.1"/>
</dbReference>
<keyword evidence="1" id="KW-0812">Transmembrane</keyword>
<proteinExistence type="predicted"/>
<dbReference type="Proteomes" id="UP000277811">
    <property type="component" value="Unassembled WGS sequence"/>
</dbReference>
<keyword evidence="3" id="KW-1185">Reference proteome</keyword>
<dbReference type="AlphaFoldDB" id="A0A498REI1"/>
<name>A0A498REI1_9FIRM</name>
<dbReference type="InterPro" id="IPR011990">
    <property type="entry name" value="TPR-like_helical_dom_sf"/>
</dbReference>
<organism evidence="2 3">
    <name type="scientific">Lucifera butyrica</name>
    <dbReference type="NCBI Taxonomy" id="1351585"/>
    <lineage>
        <taxon>Bacteria</taxon>
        <taxon>Bacillati</taxon>
        <taxon>Bacillota</taxon>
        <taxon>Negativicutes</taxon>
        <taxon>Veillonellales</taxon>
        <taxon>Veillonellaceae</taxon>
        <taxon>Lucifera</taxon>
    </lineage>
</organism>
<accession>A0A498REI1</accession>
<sequence length="228" mass="26640">MVTIKFILFYILFRLFFANPLAAIVFIFIAYAVIDRWYIGALPDFIRPLSLWRKKIKLKRELEFSPSPGQTLYELGALQVESGSMEAGRRNLEKAHDLIPGHPDIEYYLGVARIKTGALELGKEALENALELNPKVKYGFPYVYLIEYGVKRKEAREQIDTYMEKIFEYGNPRMYYEVGVIFQQAGYKKEAGEMFRQVQVSFRSSPSFLRKQQRYYAIMAKIRAIWQG</sequence>
<dbReference type="EMBL" id="UPPP01000076">
    <property type="protein sequence ID" value="VBB07588.1"/>
    <property type="molecule type" value="Genomic_DNA"/>
</dbReference>
<dbReference type="Gene3D" id="1.25.40.10">
    <property type="entry name" value="Tetratricopeptide repeat domain"/>
    <property type="match status" value="1"/>
</dbReference>
<dbReference type="SUPFAM" id="SSF48452">
    <property type="entry name" value="TPR-like"/>
    <property type="match status" value="1"/>
</dbReference>
<protein>
    <submittedName>
        <fullName evidence="2">Uncharacterized protein</fullName>
    </submittedName>
</protein>
<evidence type="ECO:0000256" key="1">
    <source>
        <dbReference type="SAM" id="Phobius"/>
    </source>
</evidence>
<evidence type="ECO:0000313" key="2">
    <source>
        <dbReference type="EMBL" id="VBB07588.1"/>
    </source>
</evidence>
<gene>
    <name evidence="2" type="ORF">LUCI_2853</name>
</gene>
<evidence type="ECO:0000313" key="3">
    <source>
        <dbReference type="Proteomes" id="UP000277811"/>
    </source>
</evidence>